<dbReference type="PANTHER" id="PTHR43658:SF8">
    <property type="entry name" value="17-BETA-HYDROXYSTEROID DEHYDROGENASE 14-RELATED"/>
    <property type="match status" value="1"/>
</dbReference>
<dbReference type="AlphaFoldDB" id="A0A916QR82"/>
<organism evidence="3 4">
    <name type="scientific">Neptunicoccus cionae</name>
    <dbReference type="NCBI Taxonomy" id="2035344"/>
    <lineage>
        <taxon>Bacteria</taxon>
        <taxon>Pseudomonadati</taxon>
        <taxon>Pseudomonadota</taxon>
        <taxon>Alphaproteobacteria</taxon>
        <taxon>Rhodobacterales</taxon>
        <taxon>Paracoccaceae</taxon>
        <taxon>Neptunicoccus</taxon>
    </lineage>
</organism>
<dbReference type="EMBL" id="BMKA01000001">
    <property type="protein sequence ID" value="GGA06250.1"/>
    <property type="molecule type" value="Genomic_DNA"/>
</dbReference>
<dbReference type="SUPFAM" id="SSF51735">
    <property type="entry name" value="NAD(P)-binding Rossmann-fold domains"/>
    <property type="match status" value="1"/>
</dbReference>
<dbReference type="Pfam" id="PF00106">
    <property type="entry name" value="adh_short"/>
    <property type="match status" value="1"/>
</dbReference>
<proteinExistence type="inferred from homology"/>
<evidence type="ECO:0000313" key="4">
    <source>
        <dbReference type="Proteomes" id="UP000628017"/>
    </source>
</evidence>
<comment type="similarity">
    <text evidence="2">Belongs to the short-chain dehydrogenases/reductases (SDR) family.</text>
</comment>
<dbReference type="PRINTS" id="PR00081">
    <property type="entry name" value="GDHRDH"/>
</dbReference>
<accession>A0A916QR82</accession>
<dbReference type="InterPro" id="IPR020904">
    <property type="entry name" value="Sc_DH/Rdtase_CS"/>
</dbReference>
<reference evidence="3" key="2">
    <citation type="submission" date="2020-09" db="EMBL/GenBank/DDBJ databases">
        <authorList>
            <person name="Sun Q."/>
            <person name="Zhou Y."/>
        </authorList>
    </citation>
    <scope>NUCLEOTIDE SEQUENCE</scope>
    <source>
        <strain evidence="3">CGMCC 1.15880</strain>
    </source>
</reference>
<sequence>MTSLSNKSAIVTGGASGLGAAVATHLASLGAKVCLFDMNPDAATATAAQIGASWQQVDVSDADSVADGFDAARGVQGQESILVNCAGIGPAAKTVSKGAPHDPALFAKVIGVNLLGSFYCASHAAAGMVQSDPSLPDGERGVIINTASVAAYEGQVGQVAYAASKGGIVGMTLPMARDLADKGVRIATIAPGLFKTPLLEGLPQEVQDSLGAQVPFPSRLGDPKEFAALVAHIVENPMLNGEVIRLDGAIRMAPR</sequence>
<dbReference type="InterPro" id="IPR036291">
    <property type="entry name" value="NAD(P)-bd_dom_sf"/>
</dbReference>
<comment type="caution">
    <text evidence="3">The sequence shown here is derived from an EMBL/GenBank/DDBJ whole genome shotgun (WGS) entry which is preliminary data.</text>
</comment>
<dbReference type="InterPro" id="IPR002347">
    <property type="entry name" value="SDR_fam"/>
</dbReference>
<dbReference type="GO" id="GO:0016491">
    <property type="term" value="F:oxidoreductase activity"/>
    <property type="evidence" value="ECO:0007669"/>
    <property type="project" value="UniProtKB-KW"/>
</dbReference>
<gene>
    <name evidence="3" type="ORF">GCM10011498_02410</name>
</gene>
<evidence type="ECO:0000313" key="3">
    <source>
        <dbReference type="EMBL" id="GGA06250.1"/>
    </source>
</evidence>
<evidence type="ECO:0000256" key="1">
    <source>
        <dbReference type="ARBA" id="ARBA00023002"/>
    </source>
</evidence>
<dbReference type="PANTHER" id="PTHR43658">
    <property type="entry name" value="SHORT-CHAIN DEHYDROGENASE/REDUCTASE"/>
    <property type="match status" value="1"/>
</dbReference>
<keyword evidence="1" id="KW-0560">Oxidoreductase</keyword>
<protein>
    <submittedName>
        <fullName evidence="3">3-hydroxyacyl-CoA dehydrogenase</fullName>
    </submittedName>
</protein>
<reference evidence="3" key="1">
    <citation type="journal article" date="2014" name="Int. J. Syst. Evol. Microbiol.">
        <title>Complete genome sequence of Corynebacterium casei LMG S-19264T (=DSM 44701T), isolated from a smear-ripened cheese.</title>
        <authorList>
            <consortium name="US DOE Joint Genome Institute (JGI-PGF)"/>
            <person name="Walter F."/>
            <person name="Albersmeier A."/>
            <person name="Kalinowski J."/>
            <person name="Ruckert C."/>
        </authorList>
    </citation>
    <scope>NUCLEOTIDE SEQUENCE</scope>
    <source>
        <strain evidence="3">CGMCC 1.15880</strain>
    </source>
</reference>
<name>A0A916QR82_9RHOB</name>
<evidence type="ECO:0000256" key="2">
    <source>
        <dbReference type="RuleBase" id="RU000363"/>
    </source>
</evidence>
<keyword evidence="4" id="KW-1185">Reference proteome</keyword>
<dbReference type="Gene3D" id="3.40.50.720">
    <property type="entry name" value="NAD(P)-binding Rossmann-like Domain"/>
    <property type="match status" value="1"/>
</dbReference>
<dbReference type="Proteomes" id="UP000628017">
    <property type="component" value="Unassembled WGS sequence"/>
</dbReference>
<dbReference type="PRINTS" id="PR00080">
    <property type="entry name" value="SDRFAMILY"/>
</dbReference>
<dbReference type="RefSeq" id="WP_188670142.1">
    <property type="nucleotide sequence ID" value="NZ_BMKA01000001.1"/>
</dbReference>
<dbReference type="PROSITE" id="PS00061">
    <property type="entry name" value="ADH_SHORT"/>
    <property type="match status" value="1"/>
</dbReference>